<keyword evidence="2" id="KW-1185">Reference proteome</keyword>
<dbReference type="EMBL" id="CM001475">
    <property type="protein sequence ID" value="EIC30029.1"/>
    <property type="molecule type" value="Genomic_DNA"/>
</dbReference>
<evidence type="ECO:0000313" key="1">
    <source>
        <dbReference type="EMBL" id="EIC30029.1"/>
    </source>
</evidence>
<accession>H8GGR6</accession>
<protein>
    <submittedName>
        <fullName evidence="1">Uncharacterized protein</fullName>
    </submittedName>
</protein>
<dbReference type="AlphaFoldDB" id="H8GGR6"/>
<proteinExistence type="predicted"/>
<dbReference type="Proteomes" id="UP000005090">
    <property type="component" value="Chromosome"/>
</dbReference>
<sequence>MQPIRLIIEHVPESIPIPLDMRHQPIEVIIWSLLDQQVGDKPTDNLISGNTFES</sequence>
<organism evidence="1 2">
    <name type="scientific">Methylomicrobium album BG8</name>
    <dbReference type="NCBI Taxonomy" id="686340"/>
    <lineage>
        <taxon>Bacteria</taxon>
        <taxon>Pseudomonadati</taxon>
        <taxon>Pseudomonadota</taxon>
        <taxon>Gammaproteobacteria</taxon>
        <taxon>Methylococcales</taxon>
        <taxon>Methylococcaceae</taxon>
        <taxon>Methylomicrobium</taxon>
    </lineage>
</organism>
<reference evidence="1 2" key="1">
    <citation type="journal article" date="2013" name="Genome Announc.">
        <title>Genome Sequence of the Obligate Gammaproteobacterial Methanotroph Methylomicrobium album Strain BG8.</title>
        <authorList>
            <person name="Kits K.D."/>
            <person name="Kalyuzhnaya M.G."/>
            <person name="Klotz M.G."/>
            <person name="Jetten M.S."/>
            <person name="Op den Camp H.J."/>
            <person name="Vuilleumier S."/>
            <person name="Bringel F."/>
            <person name="Dispirito A.A."/>
            <person name="Murrell J.C."/>
            <person name="Bruce D."/>
            <person name="Cheng J.F."/>
            <person name="Copeland A."/>
            <person name="Goodwin L."/>
            <person name="Hauser L."/>
            <person name="Lajus A."/>
            <person name="Land M.L."/>
            <person name="Lapidus A."/>
            <person name="Lucas S."/>
            <person name="Medigue C."/>
            <person name="Pitluck S."/>
            <person name="Woyke T."/>
            <person name="Zeytun A."/>
            <person name="Stein L.Y."/>
        </authorList>
    </citation>
    <scope>NUCLEOTIDE SEQUENCE [LARGE SCALE GENOMIC DNA]</scope>
    <source>
        <strain evidence="1 2">BG8</strain>
    </source>
</reference>
<dbReference type="HOGENOM" id="CLU_3045191_0_0_6"/>
<dbReference type="STRING" id="686340.Metal_2291"/>
<evidence type="ECO:0000313" key="2">
    <source>
        <dbReference type="Proteomes" id="UP000005090"/>
    </source>
</evidence>
<name>H8GGR6_METAL</name>
<gene>
    <name evidence="1" type="ORF">Metal_2291</name>
</gene>